<reference evidence="3" key="1">
    <citation type="submission" date="2022-11" db="EMBL/GenBank/DDBJ databases">
        <authorList>
            <person name="Petersen C."/>
        </authorList>
    </citation>
    <scope>NUCLEOTIDE SEQUENCE</scope>
    <source>
        <strain evidence="3">IBT 22155</strain>
    </source>
</reference>
<dbReference type="Gene3D" id="1.10.287.110">
    <property type="entry name" value="DnaJ domain"/>
    <property type="match status" value="1"/>
</dbReference>
<dbReference type="Pfam" id="PF00226">
    <property type="entry name" value="DnaJ"/>
    <property type="match status" value="1"/>
</dbReference>
<name>A0A9W9HDK1_9EURO</name>
<dbReference type="SUPFAM" id="SSF46565">
    <property type="entry name" value="Chaperone J-domain"/>
    <property type="match status" value="1"/>
</dbReference>
<protein>
    <recommendedName>
        <fullName evidence="2">J domain-containing protein</fullName>
    </recommendedName>
</protein>
<evidence type="ECO:0000313" key="3">
    <source>
        <dbReference type="EMBL" id="KAJ5143603.1"/>
    </source>
</evidence>
<dbReference type="GeneID" id="81402304"/>
<dbReference type="AlphaFoldDB" id="A0A9W9HDK1"/>
<dbReference type="RefSeq" id="XP_056525247.1">
    <property type="nucleotide sequence ID" value="XM_056663134.1"/>
</dbReference>
<feature type="region of interest" description="Disordered" evidence="1">
    <location>
        <begin position="147"/>
        <end position="177"/>
    </location>
</feature>
<evidence type="ECO:0000259" key="2">
    <source>
        <dbReference type="PROSITE" id="PS50076"/>
    </source>
</evidence>
<dbReference type="PRINTS" id="PR00625">
    <property type="entry name" value="JDOMAIN"/>
</dbReference>
<evidence type="ECO:0000256" key="1">
    <source>
        <dbReference type="SAM" id="MobiDB-lite"/>
    </source>
</evidence>
<evidence type="ECO:0000313" key="4">
    <source>
        <dbReference type="Proteomes" id="UP001149079"/>
    </source>
</evidence>
<organism evidence="3 4">
    <name type="scientific">Penicillium bovifimosum</name>
    <dbReference type="NCBI Taxonomy" id="126998"/>
    <lineage>
        <taxon>Eukaryota</taxon>
        <taxon>Fungi</taxon>
        <taxon>Dikarya</taxon>
        <taxon>Ascomycota</taxon>
        <taxon>Pezizomycotina</taxon>
        <taxon>Eurotiomycetes</taxon>
        <taxon>Eurotiomycetidae</taxon>
        <taxon>Eurotiales</taxon>
        <taxon>Aspergillaceae</taxon>
        <taxon>Penicillium</taxon>
    </lineage>
</organism>
<proteinExistence type="predicted"/>
<comment type="caution">
    <text evidence="3">The sequence shown here is derived from an EMBL/GenBank/DDBJ whole genome shotgun (WGS) entry which is preliminary data.</text>
</comment>
<dbReference type="InterPro" id="IPR036869">
    <property type="entry name" value="J_dom_sf"/>
</dbReference>
<dbReference type="InterPro" id="IPR050817">
    <property type="entry name" value="DjlA_DnaK_co-chaperone"/>
</dbReference>
<dbReference type="InterPro" id="IPR001623">
    <property type="entry name" value="DnaJ_domain"/>
</dbReference>
<dbReference type="PANTHER" id="PTHR24074">
    <property type="entry name" value="CO-CHAPERONE PROTEIN DJLA"/>
    <property type="match status" value="1"/>
</dbReference>
<dbReference type="SMART" id="SM00271">
    <property type="entry name" value="DnaJ"/>
    <property type="match status" value="1"/>
</dbReference>
<dbReference type="Proteomes" id="UP001149079">
    <property type="component" value="Unassembled WGS sequence"/>
</dbReference>
<keyword evidence="4" id="KW-1185">Reference proteome</keyword>
<gene>
    <name evidence="3" type="ORF">N7515_002390</name>
</gene>
<dbReference type="PROSITE" id="PS50076">
    <property type="entry name" value="DNAJ_2"/>
    <property type="match status" value="1"/>
</dbReference>
<feature type="region of interest" description="Disordered" evidence="1">
    <location>
        <begin position="287"/>
        <end position="357"/>
    </location>
</feature>
<reference evidence="3" key="2">
    <citation type="journal article" date="2023" name="IMA Fungus">
        <title>Comparative genomic study of the Penicillium genus elucidates a diverse pangenome and 15 lateral gene transfer events.</title>
        <authorList>
            <person name="Petersen C."/>
            <person name="Sorensen T."/>
            <person name="Nielsen M.R."/>
            <person name="Sondergaard T.E."/>
            <person name="Sorensen J.L."/>
            <person name="Fitzpatrick D.A."/>
            <person name="Frisvad J.C."/>
            <person name="Nielsen K.L."/>
        </authorList>
    </citation>
    <scope>NUCLEOTIDE SEQUENCE</scope>
    <source>
        <strain evidence="3">IBT 22155</strain>
    </source>
</reference>
<feature type="domain" description="J" evidence="2">
    <location>
        <begin position="9"/>
        <end position="74"/>
    </location>
</feature>
<sequence>MSSLKVTIDAYAILAVARDASLQEINAAYKRLALKLHPDHAGNTESANEKFREVNEAVEVLRDPESRGRLDAQLNVNRKRARAPDESSSSNCNGAGRDDTRRAKRERRSERQSQSQSQSQFERTWTNQRYHRECTCNPLQKPYMHSYGASCPKHPNSAESKAKRAQHERRKEQWEKVRAGCAQEAKTARKDTFKELHKENVRARNENVRNRMTRDIIRLMGGNCGQQFQDLLSRIIRKGIDEIEANHEENACRPEDSKRGKVPRTWDTAYTFDGFTFTHTYAKAKCTASSPRPADGSSHGYSARGAPSPESSSGSAGNYSPGSASASSTSSGSTSSGSTSSSSSPHSHVPRLHFSATNPFENSPEAFRAACANICSVTKDVREAVKNPNVSMNVDPESIRPLVPYFNKKLADPLGRYTMKDYENEIHGIMLEMYSGWLEEIRLSTPGAHPIPAVQVDPTECRHAGVWKKEFCHPMCEACETWMPLFTLTCPGCQFKACLKCKYLKYEVNPCVDMPTGF</sequence>
<dbReference type="EMBL" id="JAPQKL010000002">
    <property type="protein sequence ID" value="KAJ5143603.1"/>
    <property type="molecule type" value="Genomic_DNA"/>
</dbReference>
<feature type="compositionally biased region" description="Basic and acidic residues" evidence="1">
    <location>
        <begin position="96"/>
        <end position="111"/>
    </location>
</feature>
<feature type="compositionally biased region" description="Low complexity" evidence="1">
    <location>
        <begin position="302"/>
        <end position="347"/>
    </location>
</feature>
<accession>A0A9W9HDK1</accession>
<dbReference type="CDD" id="cd06257">
    <property type="entry name" value="DnaJ"/>
    <property type="match status" value="1"/>
</dbReference>
<dbReference type="OrthoDB" id="442087at2759"/>
<feature type="compositionally biased region" description="Low complexity" evidence="1">
    <location>
        <begin position="112"/>
        <end position="123"/>
    </location>
</feature>
<feature type="region of interest" description="Disordered" evidence="1">
    <location>
        <begin position="62"/>
        <end position="124"/>
    </location>
</feature>